<sequence>MSLPPSNAGVVAPGKELLRGCLGAAAVAAVLLVVAVLPAEYGIDPTGAGKALGLTRLHSAAAPAAVPVKTAATPAANAAKGSTVSAPGEVRAVTIAAKQSVAYRADTQEITLAPGKGVEVKTHLAKGSALMFSWKTTKGEVLNHDFHGEPVNAKGDEFESFILEDDVSHSSGVLIAPFTGVHGWYWKNLNDEPVTVVLQASGFYSDIFKK</sequence>
<feature type="transmembrane region" description="Helical" evidence="1">
    <location>
        <begin position="17"/>
        <end position="37"/>
    </location>
</feature>
<evidence type="ECO:0000313" key="3">
    <source>
        <dbReference type="Proteomes" id="UP000819052"/>
    </source>
</evidence>
<comment type="caution">
    <text evidence="2">The sequence shown here is derived from an EMBL/GenBank/DDBJ whole genome shotgun (WGS) entry which is preliminary data.</text>
</comment>
<organism evidence="2 3">
    <name type="scientific">Massilia aquatica</name>
    <dbReference type="NCBI Taxonomy" id="2609000"/>
    <lineage>
        <taxon>Bacteria</taxon>
        <taxon>Pseudomonadati</taxon>
        <taxon>Pseudomonadota</taxon>
        <taxon>Betaproteobacteria</taxon>
        <taxon>Burkholderiales</taxon>
        <taxon>Oxalobacteraceae</taxon>
        <taxon>Telluria group</taxon>
        <taxon>Massilia</taxon>
    </lineage>
</organism>
<name>A0ABX0MPL7_9BURK</name>
<keyword evidence="1" id="KW-0812">Transmembrane</keyword>
<evidence type="ECO:0008006" key="4">
    <source>
        <dbReference type="Google" id="ProtNLM"/>
    </source>
</evidence>
<evidence type="ECO:0000256" key="1">
    <source>
        <dbReference type="SAM" id="Phobius"/>
    </source>
</evidence>
<dbReference type="RefSeq" id="WP_167080572.1">
    <property type="nucleotide sequence ID" value="NZ_VVIW01000028.1"/>
</dbReference>
<keyword evidence="3" id="KW-1185">Reference proteome</keyword>
<keyword evidence="1" id="KW-1133">Transmembrane helix</keyword>
<reference evidence="2 3" key="1">
    <citation type="submission" date="2019-09" db="EMBL/GenBank/DDBJ databases">
        <title>Taxonomy of Antarctic Massilia spp.: description of Massilia rubra sp. nov., Massilia aquatica sp. nov., Massilia mucilaginosa sp. nov., Massilia frigida sp. nov. isolated from streams, lakes and regoliths.</title>
        <authorList>
            <person name="Holochova P."/>
            <person name="Sedlacek I."/>
            <person name="Kralova S."/>
            <person name="Maslanova I."/>
            <person name="Busse H.-J."/>
            <person name="Stankova E."/>
            <person name="Vrbovska V."/>
            <person name="Kovarovic V."/>
            <person name="Bartak M."/>
            <person name="Svec P."/>
            <person name="Pantucek R."/>
        </authorList>
    </citation>
    <scope>NUCLEOTIDE SEQUENCE [LARGE SCALE GENOMIC DNA]</scope>
    <source>
        <strain evidence="2 3">CCM 8693</strain>
    </source>
</reference>
<accession>A0ABX0MPL7</accession>
<keyword evidence="1" id="KW-0472">Membrane</keyword>
<proteinExistence type="predicted"/>
<dbReference type="EMBL" id="VVIW01000028">
    <property type="protein sequence ID" value="NHZ44151.1"/>
    <property type="molecule type" value="Genomic_DNA"/>
</dbReference>
<protein>
    <recommendedName>
        <fullName evidence="4">Transmembrane anchor protein</fullName>
    </recommendedName>
</protein>
<dbReference type="Proteomes" id="UP000819052">
    <property type="component" value="Unassembled WGS sequence"/>
</dbReference>
<gene>
    <name evidence="2" type="ORF">F1609_28875</name>
</gene>
<evidence type="ECO:0000313" key="2">
    <source>
        <dbReference type="EMBL" id="NHZ44151.1"/>
    </source>
</evidence>